<feature type="transmembrane region" description="Helical" evidence="12">
    <location>
        <begin position="6"/>
        <end position="27"/>
    </location>
</feature>
<evidence type="ECO:0000256" key="6">
    <source>
        <dbReference type="ARBA" id="ARBA00022792"/>
    </source>
</evidence>
<evidence type="ECO:0000256" key="3">
    <source>
        <dbReference type="ARBA" id="ARBA00022448"/>
    </source>
</evidence>
<gene>
    <name evidence="13" type="ORF">E0L32_007727</name>
</gene>
<feature type="repeat" description="Solcar" evidence="9">
    <location>
        <begin position="103"/>
        <end position="198"/>
    </location>
</feature>
<evidence type="ECO:0000256" key="12">
    <source>
        <dbReference type="SAM" id="Phobius"/>
    </source>
</evidence>
<keyword evidence="6" id="KW-0999">Mitochondrion inner membrane</keyword>
<keyword evidence="8 9" id="KW-0472">Membrane</keyword>
<dbReference type="Pfam" id="PF00153">
    <property type="entry name" value="Mito_carr"/>
    <property type="match status" value="3"/>
</dbReference>
<dbReference type="Gene3D" id="1.50.40.10">
    <property type="entry name" value="Mitochondrial carrier domain"/>
    <property type="match status" value="1"/>
</dbReference>
<dbReference type="SUPFAM" id="SSF103506">
    <property type="entry name" value="Mitochondrial carrier"/>
    <property type="match status" value="1"/>
</dbReference>
<dbReference type="EMBL" id="SKBQ01000048">
    <property type="protein sequence ID" value="TPX11516.1"/>
    <property type="molecule type" value="Genomic_DNA"/>
</dbReference>
<keyword evidence="14" id="KW-1185">Reference proteome</keyword>
<evidence type="ECO:0000256" key="10">
    <source>
        <dbReference type="RuleBase" id="RU000488"/>
    </source>
</evidence>
<protein>
    <recommendedName>
        <fullName evidence="15">Mitochondrial carrier protein</fullName>
    </recommendedName>
</protein>
<feature type="region of interest" description="Disordered" evidence="11">
    <location>
        <begin position="265"/>
        <end position="289"/>
    </location>
</feature>
<dbReference type="PROSITE" id="PS50920">
    <property type="entry name" value="SOLCAR"/>
    <property type="match status" value="3"/>
</dbReference>
<evidence type="ECO:0000256" key="9">
    <source>
        <dbReference type="PROSITE-ProRule" id="PRU00282"/>
    </source>
</evidence>
<evidence type="ECO:0000256" key="2">
    <source>
        <dbReference type="ARBA" id="ARBA00006375"/>
    </source>
</evidence>
<evidence type="ECO:0000256" key="11">
    <source>
        <dbReference type="SAM" id="MobiDB-lite"/>
    </source>
</evidence>
<organism evidence="13 14">
    <name type="scientific">Thyridium curvatum</name>
    <dbReference type="NCBI Taxonomy" id="1093900"/>
    <lineage>
        <taxon>Eukaryota</taxon>
        <taxon>Fungi</taxon>
        <taxon>Dikarya</taxon>
        <taxon>Ascomycota</taxon>
        <taxon>Pezizomycotina</taxon>
        <taxon>Sordariomycetes</taxon>
        <taxon>Sordariomycetidae</taxon>
        <taxon>Thyridiales</taxon>
        <taxon>Thyridiaceae</taxon>
        <taxon>Thyridium</taxon>
    </lineage>
</organism>
<keyword evidence="5" id="KW-0677">Repeat</keyword>
<dbReference type="GO" id="GO:0016020">
    <property type="term" value="C:membrane"/>
    <property type="evidence" value="ECO:0007669"/>
    <property type="project" value="UniProtKB-SubCell"/>
</dbReference>
<evidence type="ECO:0000256" key="4">
    <source>
        <dbReference type="ARBA" id="ARBA00022692"/>
    </source>
</evidence>
<evidence type="ECO:0000313" key="14">
    <source>
        <dbReference type="Proteomes" id="UP000319257"/>
    </source>
</evidence>
<evidence type="ECO:0000256" key="5">
    <source>
        <dbReference type="ARBA" id="ARBA00022737"/>
    </source>
</evidence>
<dbReference type="PANTHER" id="PTHR45667">
    <property type="entry name" value="S-ADENOSYLMETHIONINE MITOCHONDRIAL CARRIER PROTEIN"/>
    <property type="match status" value="1"/>
</dbReference>
<dbReference type="AlphaFoldDB" id="A0A507AXN5"/>
<dbReference type="OrthoDB" id="250329at2759"/>
<name>A0A507AXN5_9PEZI</name>
<evidence type="ECO:0000256" key="8">
    <source>
        <dbReference type="ARBA" id="ARBA00023136"/>
    </source>
</evidence>
<evidence type="ECO:0008006" key="15">
    <source>
        <dbReference type="Google" id="ProtNLM"/>
    </source>
</evidence>
<proteinExistence type="inferred from homology"/>
<feature type="transmembrane region" description="Helical" evidence="12">
    <location>
        <begin position="65"/>
        <end position="87"/>
    </location>
</feature>
<feature type="compositionally biased region" description="Basic and acidic residues" evidence="11">
    <location>
        <begin position="265"/>
        <end position="286"/>
    </location>
</feature>
<comment type="subcellular location">
    <subcellularLocation>
        <location evidence="1">Membrane</location>
        <topology evidence="1">Multi-pass membrane protein</topology>
    </subcellularLocation>
</comment>
<keyword evidence="4 9" id="KW-0812">Transmembrane</keyword>
<feature type="repeat" description="Solcar" evidence="9">
    <location>
        <begin position="4"/>
        <end position="93"/>
    </location>
</feature>
<sequence length="349" mass="36618">MSNSTNSEILIAGAAAAFTVDLLVYPLDTIKTRIQSQDYINAFASSSSSAAAGSKRAPAYALRGLYQGVGSVIVATLPAAGIFFTVYEASKTLLSASLPSIIPQSLVHSLASGTAELSSCLVLTPAEVIKQNAQMIRRQQGSSSASASGSTSLQALSMIRDAPGGAARRLWAGYTALAARNLPFTALQFPMFEALRARIWERRRSRAGDRAWMEARKGGVDKGQGILETGVVTMVSAGLSGSVAAVLTTPTDVVKTRMMLLAGDAKDKQDEGKPTAASEVDKDAKSGKKMGGWQVAKQVYAERGVRGLFRGGVLRAGWTAVGSGLYLGTYEMAKVWLKDGKDLDGDGGI</sequence>
<keyword evidence="6" id="KW-0496">Mitochondrion</keyword>
<keyword evidence="3 10" id="KW-0813">Transport</keyword>
<dbReference type="Proteomes" id="UP000319257">
    <property type="component" value="Unassembled WGS sequence"/>
</dbReference>
<evidence type="ECO:0000256" key="7">
    <source>
        <dbReference type="ARBA" id="ARBA00022989"/>
    </source>
</evidence>
<dbReference type="InParanoid" id="A0A507AXN5"/>
<evidence type="ECO:0000256" key="1">
    <source>
        <dbReference type="ARBA" id="ARBA00004141"/>
    </source>
</evidence>
<dbReference type="RefSeq" id="XP_030993227.1">
    <property type="nucleotide sequence ID" value="XM_031142503.1"/>
</dbReference>
<feature type="repeat" description="Solcar" evidence="9">
    <location>
        <begin position="228"/>
        <end position="336"/>
    </location>
</feature>
<evidence type="ECO:0000313" key="13">
    <source>
        <dbReference type="EMBL" id="TPX11516.1"/>
    </source>
</evidence>
<dbReference type="InterPro" id="IPR023395">
    <property type="entry name" value="MCP_dom_sf"/>
</dbReference>
<accession>A0A507AXN5</accession>
<dbReference type="GeneID" id="41975174"/>
<reference evidence="13 14" key="1">
    <citation type="submission" date="2019-06" db="EMBL/GenBank/DDBJ databases">
        <title>Draft genome sequence of the filamentous fungus Phialemoniopsis curvata isolated from diesel fuel.</title>
        <authorList>
            <person name="Varaljay V.A."/>
            <person name="Lyon W.J."/>
            <person name="Crouch A.L."/>
            <person name="Drake C.E."/>
            <person name="Hollomon J.M."/>
            <person name="Nadeau L.J."/>
            <person name="Nunn H.S."/>
            <person name="Stevenson B.S."/>
            <person name="Bojanowski C.L."/>
            <person name="Crookes-Goodson W.J."/>
        </authorList>
    </citation>
    <scope>NUCLEOTIDE SEQUENCE [LARGE SCALE GENOMIC DNA]</scope>
    <source>
        <strain evidence="13 14">D216</strain>
    </source>
</reference>
<comment type="similarity">
    <text evidence="2 10">Belongs to the mitochondrial carrier (TC 2.A.29) family.</text>
</comment>
<keyword evidence="7 12" id="KW-1133">Transmembrane helix</keyword>
<comment type="caution">
    <text evidence="13">The sequence shown here is derived from an EMBL/GenBank/DDBJ whole genome shotgun (WGS) entry which is preliminary data.</text>
</comment>
<dbReference type="InterPro" id="IPR018108">
    <property type="entry name" value="MCP_transmembrane"/>
</dbReference>